<feature type="transmembrane region" description="Helical" evidence="1">
    <location>
        <begin position="63"/>
        <end position="79"/>
    </location>
</feature>
<evidence type="ECO:0008006" key="4">
    <source>
        <dbReference type="Google" id="ProtNLM"/>
    </source>
</evidence>
<feature type="transmembrane region" description="Helical" evidence="1">
    <location>
        <begin position="23"/>
        <end position="43"/>
    </location>
</feature>
<feature type="transmembrane region" description="Helical" evidence="1">
    <location>
        <begin position="176"/>
        <end position="193"/>
    </location>
</feature>
<keyword evidence="1" id="KW-0812">Transmembrane</keyword>
<dbReference type="AlphaFoldDB" id="A0A1V9Y517"/>
<comment type="caution">
    <text evidence="2">The sequence shown here is derived from an EMBL/GenBank/DDBJ whole genome shotgun (WGS) entry which is preliminary data.</text>
</comment>
<dbReference type="EMBL" id="JNBR01002870">
    <property type="protein sequence ID" value="OQR80799.1"/>
    <property type="molecule type" value="Genomic_DNA"/>
</dbReference>
<evidence type="ECO:0000313" key="2">
    <source>
        <dbReference type="EMBL" id="OQR80799.1"/>
    </source>
</evidence>
<name>A0A1V9Y517_ACHHY</name>
<keyword evidence="1" id="KW-0472">Membrane</keyword>
<evidence type="ECO:0000313" key="3">
    <source>
        <dbReference type="Proteomes" id="UP000243579"/>
    </source>
</evidence>
<gene>
    <name evidence="2" type="ORF">ACHHYP_17151</name>
</gene>
<sequence length="287" mass="31108">MGDVAPSEPVAVRLLDNGLHRRIRCIFFGLYTSQLVLQIVVVASLEFAPPAMAIDTIVITKQYIWALLAVLLLCLFVLYQKRCLYPSNLVVLSIYTAVQGVLLADIDVHFGISICLAFCVSFLAAIVLMGALSLRAASASTLVSYRGVAASALAIVGAGCATVNFGAGLYSWEAFLTWQGVLGFFVLWVAYVASRISVKFAHYLKHNEPHRVMLYYTDIMLFVFFVFSLVFSCIAFEGCACCGASDDIPGVIDFRFPLSGAPKHVVVHQAHPSAVVPKAPDAAAMTR</sequence>
<accession>A0A1V9Y517</accession>
<feature type="transmembrane region" description="Helical" evidence="1">
    <location>
        <begin position="148"/>
        <end position="170"/>
    </location>
</feature>
<reference evidence="2 3" key="1">
    <citation type="journal article" date="2014" name="Genome Biol. Evol.">
        <title>The secreted proteins of Achlya hypogyna and Thraustotheca clavata identify the ancestral oomycete secretome and reveal gene acquisitions by horizontal gene transfer.</title>
        <authorList>
            <person name="Misner I."/>
            <person name="Blouin N."/>
            <person name="Leonard G."/>
            <person name="Richards T.A."/>
            <person name="Lane C.E."/>
        </authorList>
    </citation>
    <scope>NUCLEOTIDE SEQUENCE [LARGE SCALE GENOMIC DNA]</scope>
    <source>
        <strain evidence="2 3">ATCC 48635</strain>
    </source>
</reference>
<protein>
    <recommendedName>
        <fullName evidence="4">Transmembrane protein</fullName>
    </recommendedName>
</protein>
<dbReference type="Proteomes" id="UP000243579">
    <property type="component" value="Unassembled WGS sequence"/>
</dbReference>
<evidence type="ECO:0000256" key="1">
    <source>
        <dbReference type="SAM" id="Phobius"/>
    </source>
</evidence>
<feature type="transmembrane region" description="Helical" evidence="1">
    <location>
        <begin position="110"/>
        <end position="136"/>
    </location>
</feature>
<organism evidence="2 3">
    <name type="scientific">Achlya hypogyna</name>
    <name type="common">Oomycete</name>
    <name type="synonym">Protoachlya hypogyna</name>
    <dbReference type="NCBI Taxonomy" id="1202772"/>
    <lineage>
        <taxon>Eukaryota</taxon>
        <taxon>Sar</taxon>
        <taxon>Stramenopiles</taxon>
        <taxon>Oomycota</taxon>
        <taxon>Saprolegniomycetes</taxon>
        <taxon>Saprolegniales</taxon>
        <taxon>Achlyaceae</taxon>
        <taxon>Achlya</taxon>
    </lineage>
</organism>
<proteinExistence type="predicted"/>
<dbReference type="OrthoDB" id="75283at2759"/>
<keyword evidence="3" id="KW-1185">Reference proteome</keyword>
<feature type="transmembrane region" description="Helical" evidence="1">
    <location>
        <begin position="86"/>
        <end position="104"/>
    </location>
</feature>
<keyword evidence="1" id="KW-1133">Transmembrane helix</keyword>
<feature type="transmembrane region" description="Helical" evidence="1">
    <location>
        <begin position="213"/>
        <end position="231"/>
    </location>
</feature>